<dbReference type="EMBL" id="NCVQ01000010">
    <property type="protein sequence ID" value="PWZ06020.1"/>
    <property type="molecule type" value="Genomic_DNA"/>
</dbReference>
<evidence type="ECO:0000313" key="5">
    <source>
        <dbReference type="EMBL" id="PWZ06020.1"/>
    </source>
</evidence>
<evidence type="ECO:0000313" key="6">
    <source>
        <dbReference type="Proteomes" id="UP000251960"/>
    </source>
</evidence>
<comment type="caution">
    <text evidence="5">The sequence shown here is derived from an EMBL/GenBank/DDBJ whole genome shotgun (WGS) entry which is preliminary data.</text>
</comment>
<proteinExistence type="predicted"/>
<dbReference type="Pfam" id="PF06203">
    <property type="entry name" value="CCT"/>
    <property type="match status" value="1"/>
</dbReference>
<evidence type="ECO:0000256" key="3">
    <source>
        <dbReference type="PROSITE-ProRule" id="PRU00357"/>
    </source>
</evidence>
<evidence type="ECO:0000256" key="1">
    <source>
        <dbReference type="ARBA" id="ARBA00004123"/>
    </source>
</evidence>
<comment type="subcellular location">
    <subcellularLocation>
        <location evidence="1 3">Nucleus</location>
    </subcellularLocation>
</comment>
<dbReference type="Proteomes" id="UP000251960">
    <property type="component" value="Chromosome 9"/>
</dbReference>
<evidence type="ECO:0000259" key="4">
    <source>
        <dbReference type="PROSITE" id="PS51017"/>
    </source>
</evidence>
<dbReference type="ExpressionAtlas" id="A0A3L6DBP3">
    <property type="expression patterns" value="baseline"/>
</dbReference>
<evidence type="ECO:0000256" key="2">
    <source>
        <dbReference type="ARBA" id="ARBA00023242"/>
    </source>
</evidence>
<dbReference type="AlphaFoldDB" id="A0A3L6DBP3"/>
<dbReference type="GO" id="GO:0005634">
    <property type="term" value="C:nucleus"/>
    <property type="evidence" value="ECO:0007669"/>
    <property type="project" value="UniProtKB-SubCell"/>
</dbReference>
<reference evidence="5 6" key="1">
    <citation type="journal article" date="2018" name="Nat. Genet.">
        <title>Extensive intraspecific gene order and gene structural variations between Mo17 and other maize genomes.</title>
        <authorList>
            <person name="Sun S."/>
            <person name="Zhou Y."/>
            <person name="Chen J."/>
            <person name="Shi J."/>
            <person name="Zhao H."/>
            <person name="Zhao H."/>
            <person name="Song W."/>
            <person name="Zhang M."/>
            <person name="Cui Y."/>
            <person name="Dong X."/>
            <person name="Liu H."/>
            <person name="Ma X."/>
            <person name="Jiao Y."/>
            <person name="Wang B."/>
            <person name="Wei X."/>
            <person name="Stein J.C."/>
            <person name="Glaubitz J.C."/>
            <person name="Lu F."/>
            <person name="Yu G."/>
            <person name="Liang C."/>
            <person name="Fengler K."/>
            <person name="Li B."/>
            <person name="Rafalski A."/>
            <person name="Schnable P.S."/>
            <person name="Ware D.H."/>
            <person name="Buckler E.S."/>
            <person name="Lai J."/>
        </authorList>
    </citation>
    <scope>NUCLEOTIDE SEQUENCE [LARGE SCALE GENOMIC DNA]</scope>
    <source>
        <strain evidence="6">cv. Missouri 17</strain>
        <tissue evidence="5">Seedling</tissue>
    </source>
</reference>
<dbReference type="InterPro" id="IPR045281">
    <property type="entry name" value="CONSTANS-like"/>
</dbReference>
<dbReference type="PROSITE" id="PS51017">
    <property type="entry name" value="CCT"/>
    <property type="match status" value="1"/>
</dbReference>
<accession>A0A3L6DBP3</accession>
<organism evidence="5 6">
    <name type="scientific">Zea mays</name>
    <name type="common">Maize</name>
    <dbReference type="NCBI Taxonomy" id="4577"/>
    <lineage>
        <taxon>Eukaryota</taxon>
        <taxon>Viridiplantae</taxon>
        <taxon>Streptophyta</taxon>
        <taxon>Embryophyta</taxon>
        <taxon>Tracheophyta</taxon>
        <taxon>Spermatophyta</taxon>
        <taxon>Magnoliopsida</taxon>
        <taxon>Liliopsida</taxon>
        <taxon>Poales</taxon>
        <taxon>Poaceae</taxon>
        <taxon>PACMAD clade</taxon>
        <taxon>Panicoideae</taxon>
        <taxon>Andropogonodae</taxon>
        <taxon>Andropogoneae</taxon>
        <taxon>Tripsacinae</taxon>
        <taxon>Zea</taxon>
    </lineage>
</organism>
<protein>
    <submittedName>
        <fullName evidence="5">Zinc finger protein CONSTANS-LIKE 3</fullName>
    </submittedName>
</protein>
<dbReference type="PANTHER" id="PTHR31319">
    <property type="entry name" value="ZINC FINGER PROTEIN CONSTANS-LIKE 4"/>
    <property type="match status" value="1"/>
</dbReference>
<gene>
    <name evidence="5" type="ORF">Zm00014a_013926</name>
</gene>
<sequence>MMMLFEEDAAAMAIPDALCIEEISSPIAAHILDFYYGDGLGDDLFAAVTANSGPFPATDDDVSSSTATTPPICGYSEDTAAAGGATAYTPLTSFDTTLTALLEEEQHHGLDAGFLPQIDGLSEVAAYYPTATDEASIGQFDQMGLPETLDEQVPPPVQMSSSASALMPLATDYDECFMAAVAAGGFMGLDGAMYQQTGAVLPGCSADASQQEFFSSAGSNSMVMIGEYQKMMEGEGLTTTYDDTDSMQGTFNTNAEMQVGGNNQHLINGCNGNPATLPPTELSVLEDSTFKVVRLSPEERKEKIHRYIKKRNERNFRKKIKYACRKTLADSRPRVRGRFAKNDELCEAAQSGSQSHEHYEQTDHMKEEDMLDTSDILAQLNGLNPYNYKYKSTIESWI</sequence>
<dbReference type="PANTHER" id="PTHR31319:SF111">
    <property type="entry name" value="CCT DOMAIN-CONTAINING PROTEIN"/>
    <property type="match status" value="1"/>
</dbReference>
<keyword evidence="2 3" id="KW-0539">Nucleus</keyword>
<feature type="domain" description="CCT" evidence="4">
    <location>
        <begin position="300"/>
        <end position="342"/>
    </location>
</feature>
<name>A0A3L6DBP3_MAIZE</name>
<dbReference type="GO" id="GO:0009909">
    <property type="term" value="P:regulation of flower development"/>
    <property type="evidence" value="ECO:0007669"/>
    <property type="project" value="InterPro"/>
</dbReference>
<dbReference type="InterPro" id="IPR010402">
    <property type="entry name" value="CCT_domain"/>
</dbReference>